<name>A0A218WFM3_PUNGR</name>
<dbReference type="OrthoDB" id="191037at2759"/>
<dbReference type="PANTHER" id="PTHR46773:SF3">
    <property type="entry name" value="OS08G0128000 PROTEIN"/>
    <property type="match status" value="1"/>
</dbReference>
<reference evidence="4" key="4">
    <citation type="submission" date="2025-04" db="UniProtKB">
        <authorList>
            <consortium name="RefSeq"/>
        </authorList>
    </citation>
    <scope>IDENTIFICATION</scope>
    <source>
        <tissue evidence="4">Leaf</tissue>
    </source>
</reference>
<keyword evidence="3" id="KW-1185">Reference proteome</keyword>
<protein>
    <submittedName>
        <fullName evidence="4">Kelch repeat-containing protein At3g27220-like</fullName>
    </submittedName>
</protein>
<dbReference type="Proteomes" id="UP000197138">
    <property type="component" value="Unassembled WGS sequence"/>
</dbReference>
<dbReference type="EMBL" id="MTKT01004399">
    <property type="protein sequence ID" value="OWM71456.1"/>
    <property type="molecule type" value="Genomic_DNA"/>
</dbReference>
<organism evidence="1 2">
    <name type="scientific">Punica granatum</name>
    <name type="common">Pomegranate</name>
    <dbReference type="NCBI Taxonomy" id="22663"/>
    <lineage>
        <taxon>Eukaryota</taxon>
        <taxon>Viridiplantae</taxon>
        <taxon>Streptophyta</taxon>
        <taxon>Embryophyta</taxon>
        <taxon>Tracheophyta</taxon>
        <taxon>Spermatophyta</taxon>
        <taxon>Magnoliopsida</taxon>
        <taxon>eudicotyledons</taxon>
        <taxon>Gunneridae</taxon>
        <taxon>Pentapetalae</taxon>
        <taxon>rosids</taxon>
        <taxon>malvids</taxon>
        <taxon>Myrtales</taxon>
        <taxon>Lythraceae</taxon>
        <taxon>Punica</taxon>
    </lineage>
</organism>
<dbReference type="PANTHER" id="PTHR46773">
    <property type="match status" value="1"/>
</dbReference>
<reference evidence="3" key="3">
    <citation type="journal article" date="2020" name="Plant Biotechnol. J.">
        <title>The pomegranate (Punica granatum L.) draft genome dissects genetic divergence between soft- and hard-seeded cultivars.</title>
        <authorList>
            <person name="Luo X."/>
            <person name="Li H."/>
            <person name="Wu Z."/>
            <person name="Yao W."/>
            <person name="Zhao P."/>
            <person name="Cao D."/>
            <person name="Yu H."/>
            <person name="Li K."/>
            <person name="Poudel K."/>
            <person name="Zhao D."/>
            <person name="Zhang F."/>
            <person name="Xia X."/>
            <person name="Chen L."/>
            <person name="Wang Q."/>
            <person name="Jing D."/>
            <person name="Cao S."/>
        </authorList>
    </citation>
    <scope>NUCLEOTIDE SEQUENCE [LARGE SCALE GENOMIC DNA]</scope>
</reference>
<reference evidence="2" key="1">
    <citation type="journal article" date="2017" name="Plant J.">
        <title>The pomegranate (Punica granatum L.) genome and the genomics of punicalagin biosynthesis.</title>
        <authorList>
            <person name="Qin G."/>
            <person name="Xu C."/>
            <person name="Ming R."/>
            <person name="Tang H."/>
            <person name="Guyot R."/>
            <person name="Kramer E.M."/>
            <person name="Hu Y."/>
            <person name="Yi X."/>
            <person name="Qi Y."/>
            <person name="Xu X."/>
            <person name="Gao Z."/>
            <person name="Pan H."/>
            <person name="Jian J."/>
            <person name="Tian Y."/>
            <person name="Yue Z."/>
            <person name="Xu Y."/>
        </authorList>
    </citation>
    <scope>NUCLEOTIDE SEQUENCE [LARGE SCALE GENOMIC DNA]</scope>
    <source>
        <strain evidence="2">cv. Dabenzi</strain>
    </source>
</reference>
<dbReference type="Pfam" id="PF24681">
    <property type="entry name" value="Kelch_KLHDC2_KLHL20_DRC7"/>
    <property type="match status" value="1"/>
</dbReference>
<dbReference type="GeneID" id="116196123"/>
<dbReference type="RefSeq" id="XP_031381546.1">
    <property type="nucleotide sequence ID" value="XM_031525686.1"/>
</dbReference>
<evidence type="ECO:0000313" key="2">
    <source>
        <dbReference type="Proteomes" id="UP000197138"/>
    </source>
</evidence>
<dbReference type="AlphaFoldDB" id="A0A218WFM3"/>
<dbReference type="SUPFAM" id="SSF117281">
    <property type="entry name" value="Kelch motif"/>
    <property type="match status" value="2"/>
</dbReference>
<evidence type="ECO:0000313" key="1">
    <source>
        <dbReference type="EMBL" id="OWM71456.1"/>
    </source>
</evidence>
<dbReference type="Proteomes" id="UP000515151">
    <property type="component" value="Chromosome 2"/>
</dbReference>
<dbReference type="InterPro" id="IPR015915">
    <property type="entry name" value="Kelch-typ_b-propeller"/>
</dbReference>
<proteinExistence type="predicted"/>
<accession>A0A218WFM3</accession>
<evidence type="ECO:0000313" key="4">
    <source>
        <dbReference type="RefSeq" id="XP_031381546.1"/>
    </source>
</evidence>
<dbReference type="InterPro" id="IPR053256">
    <property type="entry name" value="Kelch_repeat-containing"/>
</dbReference>
<evidence type="ECO:0000313" key="3">
    <source>
        <dbReference type="Proteomes" id="UP000515151"/>
    </source>
</evidence>
<sequence length="430" mass="48754">MAKLTHHHNHRHAPWKKWAVVATCAGLFGAALIADFFWASSSATSAYLSLASNWARQRTGIIVLPTVPSQADEKKVEEAKPKEDRERERFLSATFADIPAPEWKWEEMPAAPVPRLDGAAIQIENLLYVFAGYGTLDWVHSHVDVYNFTNNTWGGRFDMPKEMAHSHLGMATDGRYIYIVSGQYGPQCRGPVAHTFILDTKTKKWSKMPPLPAPRYAPATQLWRGRLHVMGGSKENRHTPGVEHWSLAVKDGKPLEKEWRTEIPIPRGGPHRACVVVDDRLFVIGGQEGDFMAKPGSPIFKCSRRNEVVYGDVYMLDKEMKWKVLPPMPKPNSHIEFSWVIVNNSIIITGGTTEKHPVTKRMILVGEVFQFKLDSMEWSVIGKLPYRIKTTIAGFWDGWLYFTSGQRDRGPDNPQPRKVVGDMWRTKLSL</sequence>
<reference evidence="1" key="2">
    <citation type="submission" date="2017-06" db="EMBL/GenBank/DDBJ databases">
        <title>The pomegranate genome and the genomics of punicalagin biosynthesis.</title>
        <authorList>
            <person name="Xu C."/>
        </authorList>
    </citation>
    <scope>NUCLEOTIDE SEQUENCE [LARGE SCALE GENOMIC DNA]</scope>
    <source>
        <tissue evidence="1">Fresh leaf</tissue>
    </source>
</reference>
<gene>
    <name evidence="4" type="primary">LOC116196123</name>
    <name evidence="1" type="ORF">CDL15_Pgr005643</name>
</gene>
<dbReference type="Gene3D" id="2.120.10.80">
    <property type="entry name" value="Kelch-type beta propeller"/>
    <property type="match status" value="2"/>
</dbReference>